<gene>
    <name evidence="2" type="ORF">MTIM_14080</name>
</gene>
<sequence length="220" mass="22567">MPACTRQIVLVVVVVNSSSPSSPCTTSTLERRAANTPAITSARSANAQPINPARGRAGLVSGPRRLNTVGTPSSRRTAEVCRYDGWNSGAKQNPMPTSARLRATSSGPRSMRMPSASSVSAPPDNDEAARLPCLTTGTPAAAVTIAAIVDRFTVLTPSPPVPTMSTVSPTSWRDALSGIGSAWPSMTSASSITSADVGTFTCIATAKAAIWAALASPVMI</sequence>
<protein>
    <submittedName>
        <fullName evidence="2">Uncharacterized protein</fullName>
    </submittedName>
</protein>
<feature type="region of interest" description="Disordered" evidence="1">
    <location>
        <begin position="42"/>
        <end position="126"/>
    </location>
</feature>
<keyword evidence="3" id="KW-1185">Reference proteome</keyword>
<evidence type="ECO:0000256" key="1">
    <source>
        <dbReference type="SAM" id="MobiDB-lite"/>
    </source>
</evidence>
<dbReference type="EMBL" id="BLLA01000001">
    <property type="protein sequence ID" value="GFG95529.1"/>
    <property type="molecule type" value="Genomic_DNA"/>
</dbReference>
<proteinExistence type="predicted"/>
<organism evidence="2 3">
    <name type="scientific">Mycobacterium timonense</name>
    <dbReference type="NCBI Taxonomy" id="701043"/>
    <lineage>
        <taxon>Bacteria</taxon>
        <taxon>Bacillati</taxon>
        <taxon>Actinomycetota</taxon>
        <taxon>Actinomycetes</taxon>
        <taxon>Mycobacteriales</taxon>
        <taxon>Mycobacteriaceae</taxon>
        <taxon>Mycobacterium</taxon>
        <taxon>Mycobacterium avium complex (MAC)</taxon>
    </lineage>
</organism>
<dbReference type="Proteomes" id="UP000465301">
    <property type="component" value="Unassembled WGS sequence"/>
</dbReference>
<accession>A0A7I9Z3K2</accession>
<name>A0A7I9Z3K2_9MYCO</name>
<comment type="caution">
    <text evidence="2">The sequence shown here is derived from an EMBL/GenBank/DDBJ whole genome shotgun (WGS) entry which is preliminary data.</text>
</comment>
<evidence type="ECO:0000313" key="2">
    <source>
        <dbReference type="EMBL" id="GFG95529.1"/>
    </source>
</evidence>
<dbReference type="AlphaFoldDB" id="A0A7I9Z3K2"/>
<evidence type="ECO:0000313" key="3">
    <source>
        <dbReference type="Proteomes" id="UP000465301"/>
    </source>
</evidence>
<reference evidence="2 3" key="1">
    <citation type="journal article" date="2019" name="Emerg. Microbes Infect.">
        <title>Comprehensive subspecies identification of 175 nontuberculous mycobacteria species based on 7547 genomic profiles.</title>
        <authorList>
            <person name="Matsumoto Y."/>
            <person name="Kinjo T."/>
            <person name="Motooka D."/>
            <person name="Nabeya D."/>
            <person name="Jung N."/>
            <person name="Uechi K."/>
            <person name="Horii T."/>
            <person name="Iida T."/>
            <person name="Fujita J."/>
            <person name="Nakamura S."/>
        </authorList>
    </citation>
    <scope>NUCLEOTIDE SEQUENCE [LARGE SCALE GENOMIC DNA]</scope>
    <source>
        <strain evidence="2 3">JCM 30726</strain>
    </source>
</reference>